<dbReference type="Pfam" id="PF08327">
    <property type="entry name" value="AHSA1"/>
    <property type="match status" value="1"/>
</dbReference>
<name>A0A7G7MI98_9PSEU</name>
<comment type="similarity">
    <text evidence="1">Belongs to the AHA1 family.</text>
</comment>
<protein>
    <submittedName>
        <fullName evidence="3">SRPBCC domain-containing protein</fullName>
    </submittedName>
</protein>
<gene>
    <name evidence="3" type="ORF">H6H00_31645</name>
</gene>
<dbReference type="SUPFAM" id="SSF55961">
    <property type="entry name" value="Bet v1-like"/>
    <property type="match status" value="1"/>
</dbReference>
<evidence type="ECO:0000259" key="2">
    <source>
        <dbReference type="Pfam" id="PF08327"/>
    </source>
</evidence>
<sequence length="149" mass="15793">MTTTQKIQIAIRADAAQVFDALTDGKQTPAYYYGFEAEFDLAAGRPYRYVAGGADMITGTVLAVDPGRSLRTTFRGAWTPDVAALPESTVTCTLSDPPMPTPGVTVLTLEHEGLPDGAAAAGIEIGWVLILSGLKTLLETERPMVDAPH</sequence>
<accession>A0A7G7MI98</accession>
<evidence type="ECO:0000256" key="1">
    <source>
        <dbReference type="ARBA" id="ARBA00006817"/>
    </source>
</evidence>
<evidence type="ECO:0000313" key="3">
    <source>
        <dbReference type="EMBL" id="QNG52509.1"/>
    </source>
</evidence>
<dbReference type="KEGG" id="ppel:H6H00_31645"/>
<feature type="domain" description="Activator of Hsp90 ATPase homologue 1/2-like C-terminal" evidence="2">
    <location>
        <begin position="13"/>
        <end position="139"/>
    </location>
</feature>
<dbReference type="EMBL" id="CP060131">
    <property type="protein sequence ID" value="QNG52509.1"/>
    <property type="molecule type" value="Genomic_DNA"/>
</dbReference>
<dbReference type="AlphaFoldDB" id="A0A7G7MI98"/>
<reference evidence="3 4" key="1">
    <citation type="submission" date="2020-08" db="EMBL/GenBank/DDBJ databases">
        <authorList>
            <person name="Mo P."/>
        </authorList>
    </citation>
    <scope>NUCLEOTIDE SEQUENCE [LARGE SCALE GENOMIC DNA]</scope>
    <source>
        <strain evidence="3 4">CGMCC 4.1532</strain>
    </source>
</reference>
<organism evidence="3 4">
    <name type="scientific">Pseudonocardia petroleophila</name>
    <dbReference type="NCBI Taxonomy" id="37331"/>
    <lineage>
        <taxon>Bacteria</taxon>
        <taxon>Bacillati</taxon>
        <taxon>Actinomycetota</taxon>
        <taxon>Actinomycetes</taxon>
        <taxon>Pseudonocardiales</taxon>
        <taxon>Pseudonocardiaceae</taxon>
        <taxon>Pseudonocardia</taxon>
    </lineage>
</organism>
<keyword evidence="4" id="KW-1185">Reference proteome</keyword>
<evidence type="ECO:0000313" key="4">
    <source>
        <dbReference type="Proteomes" id="UP000515728"/>
    </source>
</evidence>
<proteinExistence type="inferred from homology"/>
<dbReference type="Gene3D" id="3.30.530.20">
    <property type="match status" value="1"/>
</dbReference>
<dbReference type="InterPro" id="IPR013538">
    <property type="entry name" value="ASHA1/2-like_C"/>
</dbReference>
<dbReference type="RefSeq" id="WP_185719320.1">
    <property type="nucleotide sequence ID" value="NZ_BAAAWI010000001.1"/>
</dbReference>
<dbReference type="InterPro" id="IPR023393">
    <property type="entry name" value="START-like_dom_sf"/>
</dbReference>
<dbReference type="Proteomes" id="UP000515728">
    <property type="component" value="Chromosome"/>
</dbReference>